<feature type="signal peptide" evidence="3">
    <location>
        <begin position="1"/>
        <end position="19"/>
    </location>
</feature>
<dbReference type="InterPro" id="IPR011990">
    <property type="entry name" value="TPR-like_helical_dom_sf"/>
</dbReference>
<dbReference type="EMBL" id="JACPNR010000004">
    <property type="protein sequence ID" value="MBI2677319.1"/>
    <property type="molecule type" value="Genomic_DNA"/>
</dbReference>
<keyword evidence="1" id="KW-0802">TPR repeat</keyword>
<gene>
    <name evidence="4" type="ORF">HYX28_00905</name>
</gene>
<dbReference type="Gene3D" id="1.25.40.10">
    <property type="entry name" value="Tetratricopeptide repeat domain"/>
    <property type="match status" value="3"/>
</dbReference>
<evidence type="ECO:0008006" key="6">
    <source>
        <dbReference type="Google" id="ProtNLM"/>
    </source>
</evidence>
<feature type="repeat" description="TPR" evidence="1">
    <location>
        <begin position="35"/>
        <end position="68"/>
    </location>
</feature>
<feature type="chain" id="PRO_5038025591" description="Tetratricopeptide repeat protein" evidence="3">
    <location>
        <begin position="20"/>
        <end position="460"/>
    </location>
</feature>
<proteinExistence type="predicted"/>
<dbReference type="Proteomes" id="UP000779809">
    <property type="component" value="Unassembled WGS sequence"/>
</dbReference>
<organism evidence="4 5">
    <name type="scientific">Candidatus Korobacter versatilis</name>
    <dbReference type="NCBI Taxonomy" id="658062"/>
    <lineage>
        <taxon>Bacteria</taxon>
        <taxon>Pseudomonadati</taxon>
        <taxon>Acidobacteriota</taxon>
        <taxon>Terriglobia</taxon>
        <taxon>Terriglobales</taxon>
        <taxon>Candidatus Korobacteraceae</taxon>
        <taxon>Candidatus Korobacter</taxon>
    </lineage>
</organism>
<dbReference type="InterPro" id="IPR019734">
    <property type="entry name" value="TPR_rpt"/>
</dbReference>
<dbReference type="PROSITE" id="PS50005">
    <property type="entry name" value="TPR"/>
    <property type="match status" value="2"/>
</dbReference>
<dbReference type="PANTHER" id="PTHR12558:SF13">
    <property type="entry name" value="CELL DIVISION CYCLE PROTEIN 27 HOMOLOG"/>
    <property type="match status" value="1"/>
</dbReference>
<evidence type="ECO:0000256" key="1">
    <source>
        <dbReference type="PROSITE-ProRule" id="PRU00339"/>
    </source>
</evidence>
<evidence type="ECO:0000256" key="3">
    <source>
        <dbReference type="SAM" id="SignalP"/>
    </source>
</evidence>
<feature type="compositionally biased region" description="Basic and acidic residues" evidence="2">
    <location>
        <begin position="355"/>
        <end position="375"/>
    </location>
</feature>
<dbReference type="SUPFAM" id="SSF48452">
    <property type="entry name" value="TPR-like"/>
    <property type="match status" value="1"/>
</dbReference>
<sequence>MKIVPVALVCGALAVSALAGDLRINLPKRTKPTPVQDLNREGVKAVEHHNYDRAKRLFYKAYLLDPDDPFTLNNLGYIAELEGDVERATRYYDLSQQMESEARVDKATSKELVGKTVASVAGTAATNSLQVNRLNVAAIGLLQKDRAPEADVLLTRALTIDPKNPFTLNNLGFAKEKEGELENALSYYTKAANTNSEEPVIVTVHRSWRGKPIREIAERNASNVRELLNQTDDSDARVARLNLQGVSALNRNERRKAREYFQQAYKLKTDDAFTLNNMGYLAEMDGDRETANFFYQKAQAAEHAGQKVGIATRKEAEGQALANVASVSTVSVDARMQRDLELKRRQGGPVVLKRRNGESVVEPRKAKRPTPRETGDVVAIPIPKGEPAMTPENAAPVNSAPQTPTVEQTQAPNAAPQAVQQDPQQAQPQTQQPPEPQLVQPRELEQPPNPQSSTPSGPPK</sequence>
<feature type="region of interest" description="Disordered" evidence="2">
    <location>
        <begin position="343"/>
        <end position="460"/>
    </location>
</feature>
<evidence type="ECO:0000256" key="2">
    <source>
        <dbReference type="SAM" id="MobiDB-lite"/>
    </source>
</evidence>
<feature type="repeat" description="TPR" evidence="1">
    <location>
        <begin position="165"/>
        <end position="198"/>
    </location>
</feature>
<feature type="compositionally biased region" description="Low complexity" evidence="2">
    <location>
        <begin position="407"/>
        <end position="430"/>
    </location>
</feature>
<dbReference type="AlphaFoldDB" id="A0A932A869"/>
<accession>A0A932A869</accession>
<protein>
    <recommendedName>
        <fullName evidence="6">Tetratricopeptide repeat protein</fullName>
    </recommendedName>
</protein>
<comment type="caution">
    <text evidence="4">The sequence shown here is derived from an EMBL/GenBank/DDBJ whole genome shotgun (WGS) entry which is preliminary data.</text>
</comment>
<keyword evidence="3" id="KW-0732">Signal</keyword>
<dbReference type="Pfam" id="PF13181">
    <property type="entry name" value="TPR_8"/>
    <property type="match status" value="1"/>
</dbReference>
<reference evidence="4" key="1">
    <citation type="submission" date="2020-07" db="EMBL/GenBank/DDBJ databases">
        <title>Huge and variable diversity of episymbiotic CPR bacteria and DPANN archaea in groundwater ecosystems.</title>
        <authorList>
            <person name="He C.Y."/>
            <person name="Keren R."/>
            <person name="Whittaker M."/>
            <person name="Farag I.F."/>
            <person name="Doudna J."/>
            <person name="Cate J.H.D."/>
            <person name="Banfield J.F."/>
        </authorList>
    </citation>
    <scope>NUCLEOTIDE SEQUENCE</scope>
    <source>
        <strain evidence="4">NC_groundwater_580_Pr5_B-0.1um_64_19</strain>
    </source>
</reference>
<dbReference type="SMART" id="SM00028">
    <property type="entry name" value="TPR"/>
    <property type="match status" value="6"/>
</dbReference>
<feature type="compositionally biased region" description="Polar residues" evidence="2">
    <location>
        <begin position="451"/>
        <end position="460"/>
    </location>
</feature>
<dbReference type="PANTHER" id="PTHR12558">
    <property type="entry name" value="CELL DIVISION CYCLE 16,23,27"/>
    <property type="match status" value="1"/>
</dbReference>
<evidence type="ECO:0000313" key="5">
    <source>
        <dbReference type="Proteomes" id="UP000779809"/>
    </source>
</evidence>
<name>A0A932A869_9BACT</name>
<evidence type="ECO:0000313" key="4">
    <source>
        <dbReference type="EMBL" id="MBI2677319.1"/>
    </source>
</evidence>